<reference evidence="5" key="1">
    <citation type="submission" date="2023-01" db="EMBL/GenBank/DDBJ databases">
        <title>Sulfurovum sp. zt1-1 genome assembly.</title>
        <authorList>
            <person name="Wang J."/>
        </authorList>
    </citation>
    <scope>NUCLEOTIDE SEQUENCE</scope>
    <source>
        <strain evidence="5">Zt1-1</strain>
    </source>
</reference>
<dbReference type="InterPro" id="IPR043128">
    <property type="entry name" value="Rev_trsase/Diguanyl_cyclase"/>
</dbReference>
<dbReference type="Gene3D" id="3.30.70.270">
    <property type="match status" value="1"/>
</dbReference>
<keyword evidence="1" id="KW-0472">Membrane</keyword>
<dbReference type="PANTHER" id="PTHR44757:SF2">
    <property type="entry name" value="BIOFILM ARCHITECTURE MAINTENANCE PROTEIN MBAA"/>
    <property type="match status" value="1"/>
</dbReference>
<organism evidence="5 6">
    <name type="scientific">Sulfurovum zhangzhouensis</name>
    <dbReference type="NCBI Taxonomy" id="3019067"/>
    <lineage>
        <taxon>Bacteria</taxon>
        <taxon>Pseudomonadati</taxon>
        <taxon>Campylobacterota</taxon>
        <taxon>Epsilonproteobacteria</taxon>
        <taxon>Campylobacterales</taxon>
        <taxon>Sulfurovaceae</taxon>
        <taxon>Sulfurovum</taxon>
    </lineage>
</organism>
<dbReference type="PROSITE" id="PS50883">
    <property type="entry name" value="EAL"/>
    <property type="match status" value="1"/>
</dbReference>
<feature type="domain" description="GGDEF" evidence="4">
    <location>
        <begin position="428"/>
        <end position="561"/>
    </location>
</feature>
<dbReference type="SUPFAM" id="SSF141868">
    <property type="entry name" value="EAL domain-like"/>
    <property type="match status" value="1"/>
</dbReference>
<evidence type="ECO:0000313" key="6">
    <source>
        <dbReference type="Proteomes" id="UP001169069"/>
    </source>
</evidence>
<accession>A0ABT7R023</accession>
<keyword evidence="1" id="KW-1133">Transmembrane helix</keyword>
<comment type="caution">
    <text evidence="5">The sequence shown here is derived from an EMBL/GenBank/DDBJ whole genome shotgun (WGS) entry which is preliminary data.</text>
</comment>
<dbReference type="Pfam" id="PF00672">
    <property type="entry name" value="HAMP"/>
    <property type="match status" value="1"/>
</dbReference>
<evidence type="ECO:0000259" key="4">
    <source>
        <dbReference type="PROSITE" id="PS50887"/>
    </source>
</evidence>
<dbReference type="InterPro" id="IPR029787">
    <property type="entry name" value="Nucleotide_cyclase"/>
</dbReference>
<keyword evidence="1" id="KW-0812">Transmembrane</keyword>
<dbReference type="PROSITE" id="PS50887">
    <property type="entry name" value="GGDEF"/>
    <property type="match status" value="1"/>
</dbReference>
<dbReference type="CDD" id="cd06225">
    <property type="entry name" value="HAMP"/>
    <property type="match status" value="1"/>
</dbReference>
<dbReference type="PROSITE" id="PS50885">
    <property type="entry name" value="HAMP"/>
    <property type="match status" value="1"/>
</dbReference>
<sequence>MKNLKLSHSLSLLVLTAIIILVSVLGIYFDTVLKKNYMENTKKRMINGFTRLYNETKQSEEMLKEGISFIKTDKYLVSSIDLVNNYQNKYEYNAALLDEEKKMIVKQLLDRVKLSLNDDIALHDKNEELIAFVQKEKGDYRLNFFSYENGNRVLYSKLESQQTYQKISYKEDLLLTFNHRSYYNLENTFEGVVTYHYSNGNLVIKSHQSLFEKDNSQITAHIEMSHIITNSYLSELSNALGIKLQMSLQSPYASSAILLNDPKSFDRLEVFDVDDSYFALVKLKTENGMVYFTAKLNTSLLLKTLYENRYQLLFILVIVTLLVLWSLHRFVSKRLTQPLNQVMGQIEKIEHSDYTPSQSVHTGDELEMISDSINQLAQTINKRERELKASQKDLEFLSLYDALTNLPNRRLFISKLEYALHKAQAQSTKLAIMFLDIDQFKQINDTLGHNVGDQLLQAVATRLNHVIRSVDTLARLGGDEFILMIENVEGSKEIETIAQKILNVFNEPFVFDEHILNTTVSIGISVYPEDGEDTVTLIKHADMAMYHSKDQGHNGYSFFSKQLATEVEKRAERINALKSAIRNGKEFHLLYQPKISISTGKIVGMEALVRWESESFGLLGPDEFIDLLEETNLIIPFGAWVTQKACSDFMSLYNEGYSIKQVSINISTIQLFNSDIVEMMDRIIKNTKIPPKMIELEITESFSADYKEQVLQTLYTLRHMGIELAIDDFGTGYSSMAYLQKLPVTRLKIDKSFVDGIPVSKESIAIVKAIVALAKTFDLNVTAEGVETEVQLRYLKDLGCDEVQGYYYAKPMDLETLKTLCAKINQ</sequence>
<proteinExistence type="predicted"/>
<dbReference type="InterPro" id="IPR035919">
    <property type="entry name" value="EAL_sf"/>
</dbReference>
<feature type="transmembrane region" description="Helical" evidence="1">
    <location>
        <begin position="12"/>
        <end position="33"/>
    </location>
</feature>
<dbReference type="Gene3D" id="6.10.340.10">
    <property type="match status" value="1"/>
</dbReference>
<dbReference type="EMBL" id="JAQIBD010000003">
    <property type="protein sequence ID" value="MDM5272393.1"/>
    <property type="molecule type" value="Genomic_DNA"/>
</dbReference>
<evidence type="ECO:0000259" key="3">
    <source>
        <dbReference type="PROSITE" id="PS50885"/>
    </source>
</evidence>
<dbReference type="Proteomes" id="UP001169069">
    <property type="component" value="Unassembled WGS sequence"/>
</dbReference>
<gene>
    <name evidence="5" type="ORF">PGH07_09400</name>
</gene>
<dbReference type="SMART" id="SM00304">
    <property type="entry name" value="HAMP"/>
    <property type="match status" value="1"/>
</dbReference>
<dbReference type="InterPro" id="IPR052155">
    <property type="entry name" value="Biofilm_reg_signaling"/>
</dbReference>
<dbReference type="RefSeq" id="WP_289414194.1">
    <property type="nucleotide sequence ID" value="NZ_JAQIBD010000003.1"/>
</dbReference>
<dbReference type="PANTHER" id="PTHR44757">
    <property type="entry name" value="DIGUANYLATE CYCLASE DGCP"/>
    <property type="match status" value="1"/>
</dbReference>
<dbReference type="CDD" id="cd01949">
    <property type="entry name" value="GGDEF"/>
    <property type="match status" value="1"/>
</dbReference>
<feature type="domain" description="HAMP" evidence="3">
    <location>
        <begin position="333"/>
        <end position="385"/>
    </location>
</feature>
<protein>
    <submittedName>
        <fullName evidence="5">EAL domain-containing protein</fullName>
    </submittedName>
</protein>
<dbReference type="SMART" id="SM00267">
    <property type="entry name" value="GGDEF"/>
    <property type="match status" value="1"/>
</dbReference>
<dbReference type="InterPro" id="IPR001633">
    <property type="entry name" value="EAL_dom"/>
</dbReference>
<dbReference type="CDD" id="cd01948">
    <property type="entry name" value="EAL"/>
    <property type="match status" value="1"/>
</dbReference>
<evidence type="ECO:0000313" key="5">
    <source>
        <dbReference type="EMBL" id="MDM5272393.1"/>
    </source>
</evidence>
<dbReference type="Pfam" id="PF00563">
    <property type="entry name" value="EAL"/>
    <property type="match status" value="1"/>
</dbReference>
<feature type="domain" description="EAL" evidence="2">
    <location>
        <begin position="570"/>
        <end position="825"/>
    </location>
</feature>
<dbReference type="InterPro" id="IPR003660">
    <property type="entry name" value="HAMP_dom"/>
</dbReference>
<dbReference type="NCBIfam" id="TIGR00254">
    <property type="entry name" value="GGDEF"/>
    <property type="match status" value="1"/>
</dbReference>
<dbReference type="SUPFAM" id="SSF158472">
    <property type="entry name" value="HAMP domain-like"/>
    <property type="match status" value="1"/>
</dbReference>
<keyword evidence="6" id="KW-1185">Reference proteome</keyword>
<dbReference type="Gene3D" id="3.20.20.450">
    <property type="entry name" value="EAL domain"/>
    <property type="match status" value="1"/>
</dbReference>
<dbReference type="Pfam" id="PF00990">
    <property type="entry name" value="GGDEF"/>
    <property type="match status" value="1"/>
</dbReference>
<dbReference type="SMART" id="SM00052">
    <property type="entry name" value="EAL"/>
    <property type="match status" value="1"/>
</dbReference>
<dbReference type="SUPFAM" id="SSF55073">
    <property type="entry name" value="Nucleotide cyclase"/>
    <property type="match status" value="1"/>
</dbReference>
<name>A0ABT7R023_9BACT</name>
<evidence type="ECO:0000256" key="1">
    <source>
        <dbReference type="SAM" id="Phobius"/>
    </source>
</evidence>
<feature type="transmembrane region" description="Helical" evidence="1">
    <location>
        <begin position="312"/>
        <end position="331"/>
    </location>
</feature>
<dbReference type="InterPro" id="IPR000160">
    <property type="entry name" value="GGDEF_dom"/>
</dbReference>
<evidence type="ECO:0000259" key="2">
    <source>
        <dbReference type="PROSITE" id="PS50883"/>
    </source>
</evidence>